<evidence type="ECO:0000313" key="5">
    <source>
        <dbReference type="Proteomes" id="UP000480929"/>
    </source>
</evidence>
<protein>
    <submittedName>
        <fullName evidence="2">Helix-turn-helix domain-containing protein</fullName>
    </submittedName>
</protein>
<dbReference type="Proteomes" id="UP000433575">
    <property type="component" value="Unassembled WGS sequence"/>
</dbReference>
<dbReference type="RefSeq" id="WP_154239470.1">
    <property type="nucleotide sequence ID" value="NZ_WKPI01000025.1"/>
</dbReference>
<proteinExistence type="predicted"/>
<keyword evidence="5" id="KW-1185">Reference proteome</keyword>
<dbReference type="PROSITE" id="PS50943">
    <property type="entry name" value="HTH_CROC1"/>
    <property type="match status" value="1"/>
</dbReference>
<accession>A0A6N7S9F2</accession>
<dbReference type="Pfam" id="PF01381">
    <property type="entry name" value="HTH_3"/>
    <property type="match status" value="1"/>
</dbReference>
<reference evidence="4 5" key="1">
    <citation type="journal article" date="2019" name="Nat. Med.">
        <title>A library of human gut bacterial isolates paired with longitudinal multiomics data enables mechanistic microbiome research.</title>
        <authorList>
            <person name="Poyet M."/>
            <person name="Groussin M."/>
            <person name="Gibbons S.M."/>
            <person name="Avila-Pacheco J."/>
            <person name="Jiang X."/>
            <person name="Kearney S.M."/>
            <person name="Perrotta A.R."/>
            <person name="Berdy B."/>
            <person name="Zhao S."/>
            <person name="Lieberman T.D."/>
            <person name="Swanson P.K."/>
            <person name="Smith M."/>
            <person name="Roesemann S."/>
            <person name="Alexander J.E."/>
            <person name="Rich S.A."/>
            <person name="Livny J."/>
            <person name="Vlamakis H."/>
            <person name="Clish C."/>
            <person name="Bullock K."/>
            <person name="Deik A."/>
            <person name="Scott J."/>
            <person name="Pierce K.A."/>
            <person name="Xavier R.J."/>
            <person name="Alm E.J."/>
        </authorList>
    </citation>
    <scope>NUCLEOTIDE SEQUENCE [LARGE SCALE GENOMIC DNA]</scope>
    <source>
        <strain evidence="2 4">BIOML-A4</strain>
        <strain evidence="3 5">BIOML-A5</strain>
    </source>
</reference>
<dbReference type="AlphaFoldDB" id="A0A6N7S9F2"/>
<dbReference type="OrthoDB" id="48775at2"/>
<comment type="caution">
    <text evidence="2">The sequence shown here is derived from an EMBL/GenBank/DDBJ whole genome shotgun (WGS) entry which is preliminary data.</text>
</comment>
<dbReference type="InterPro" id="IPR001387">
    <property type="entry name" value="Cro/C1-type_HTH"/>
</dbReference>
<dbReference type="Proteomes" id="UP000480929">
    <property type="component" value="Unassembled WGS sequence"/>
</dbReference>
<dbReference type="Gene3D" id="1.10.260.40">
    <property type="entry name" value="lambda repressor-like DNA-binding domains"/>
    <property type="match status" value="1"/>
</dbReference>
<feature type="domain" description="HTH cro/C1-type" evidence="1">
    <location>
        <begin position="9"/>
        <end position="51"/>
    </location>
</feature>
<evidence type="ECO:0000313" key="3">
    <source>
        <dbReference type="EMBL" id="MSC33990.1"/>
    </source>
</evidence>
<dbReference type="SMART" id="SM00530">
    <property type="entry name" value="HTH_XRE"/>
    <property type="match status" value="1"/>
</dbReference>
<evidence type="ECO:0000313" key="2">
    <source>
        <dbReference type="EMBL" id="MSA90260.1"/>
    </source>
</evidence>
<gene>
    <name evidence="3" type="ORF">GKD88_12755</name>
    <name evidence="2" type="ORF">GKE08_13085</name>
</gene>
<dbReference type="InterPro" id="IPR010982">
    <property type="entry name" value="Lambda_DNA-bd_dom_sf"/>
</dbReference>
<dbReference type="CDD" id="cd00093">
    <property type="entry name" value="HTH_XRE"/>
    <property type="match status" value="1"/>
</dbReference>
<name>A0A6N7S9F2_9FIRM</name>
<dbReference type="EMBL" id="WKPI01000025">
    <property type="protein sequence ID" value="MSC33990.1"/>
    <property type="molecule type" value="Genomic_DNA"/>
</dbReference>
<dbReference type="SUPFAM" id="SSF47413">
    <property type="entry name" value="lambda repressor-like DNA-binding domains"/>
    <property type="match status" value="1"/>
</dbReference>
<evidence type="ECO:0000313" key="4">
    <source>
        <dbReference type="Proteomes" id="UP000433575"/>
    </source>
</evidence>
<dbReference type="GO" id="GO:0003677">
    <property type="term" value="F:DNA binding"/>
    <property type="evidence" value="ECO:0007669"/>
    <property type="project" value="InterPro"/>
</dbReference>
<dbReference type="EMBL" id="WKPJ01000023">
    <property type="protein sequence ID" value="MSA90260.1"/>
    <property type="molecule type" value="Genomic_DNA"/>
</dbReference>
<sequence length="69" mass="8127">MKNKEMVNLINLRRSVALNKKAMAEKIGVSASYYYKVESGYQNPSYEFLKKFKERFPDASIDHVFFNNK</sequence>
<evidence type="ECO:0000259" key="1">
    <source>
        <dbReference type="PROSITE" id="PS50943"/>
    </source>
</evidence>
<organism evidence="2 4">
    <name type="scientific">Holdemania massiliensis</name>
    <dbReference type="NCBI Taxonomy" id="1468449"/>
    <lineage>
        <taxon>Bacteria</taxon>
        <taxon>Bacillati</taxon>
        <taxon>Bacillota</taxon>
        <taxon>Erysipelotrichia</taxon>
        <taxon>Erysipelotrichales</taxon>
        <taxon>Erysipelotrichaceae</taxon>
        <taxon>Holdemania</taxon>
    </lineage>
</organism>